<gene>
    <name evidence="2" type="ORF">A4X09_0g6797</name>
</gene>
<evidence type="ECO:0000313" key="2">
    <source>
        <dbReference type="EMBL" id="KAE8264997.1"/>
    </source>
</evidence>
<dbReference type="EMBL" id="LWDG02000486">
    <property type="protein sequence ID" value="KAE8264997.1"/>
    <property type="molecule type" value="Genomic_DNA"/>
</dbReference>
<name>A0A8X7N3F0_9BASI</name>
<dbReference type="AlphaFoldDB" id="A0A8X7N3F0"/>
<sequence length="454" mass="50090">MQATLAAQPGSSNTETQSIKTHLHRIKTALKKCRANLQLDGSEPESDTQAGMEDVMDLGGETTDDAQGHVSFQQISNDLSEIFENVHSLELDLLSRQTTLRSKSTQNEVQLNDDNSEPKDQPAIAPENHSSGPCSCAGRTDAMLKVQEATARIEARLSQLFPPQDDVEQGVASVRAQKEATASSSDPDEEPSDHEQAPETPGQVALVLDQSNEEPEKPSQELVAKVQGILDVLVKLADSQKQDPKNRRTTSVDANAILQNSILQAVKAIPNAIAIQTKNLQDTHESKQDQVLAEMKRQSEHTKISLEHTNKEIARMNKTLNTINAKSQSGRSISLDGLELVPKLQLQSGRENFNIWSLSLFGFLRPHDAALDHLRMHEHDVEMNKAALKKRTKNYDEDLDAELASIVLFTISREVYSSAISPAAAGKKNWWSGVLFMQAILAHFKSNYYSNATF</sequence>
<proteinExistence type="predicted"/>
<dbReference type="Proteomes" id="UP000078113">
    <property type="component" value="Unassembled WGS sequence"/>
</dbReference>
<reference evidence="2" key="2">
    <citation type="journal article" date="2019" name="IMA Fungus">
        <title>Genome sequencing and comparison of five Tilletia species to identify candidate genes for the detection of regulated species infecting wheat.</title>
        <authorList>
            <person name="Nguyen H.D.T."/>
            <person name="Sultana T."/>
            <person name="Kesanakurti P."/>
            <person name="Hambleton S."/>
        </authorList>
    </citation>
    <scope>NUCLEOTIDE SEQUENCE</scope>
    <source>
        <strain evidence="2">DAOMC 236422</strain>
    </source>
</reference>
<feature type="region of interest" description="Disordered" evidence="1">
    <location>
        <begin position="101"/>
        <end position="136"/>
    </location>
</feature>
<reference evidence="2" key="1">
    <citation type="submission" date="2016-04" db="EMBL/GenBank/DDBJ databases">
        <authorList>
            <person name="Nguyen H.D."/>
            <person name="Samba Siva P."/>
            <person name="Cullis J."/>
            <person name="Levesque C.A."/>
            <person name="Hambleton S."/>
        </authorList>
    </citation>
    <scope>NUCLEOTIDE SEQUENCE</scope>
    <source>
        <strain evidence="2">DAOMC 236422</strain>
    </source>
</reference>
<organism evidence="2 3">
    <name type="scientific">Tilletia walkeri</name>
    <dbReference type="NCBI Taxonomy" id="117179"/>
    <lineage>
        <taxon>Eukaryota</taxon>
        <taxon>Fungi</taxon>
        <taxon>Dikarya</taxon>
        <taxon>Basidiomycota</taxon>
        <taxon>Ustilaginomycotina</taxon>
        <taxon>Exobasidiomycetes</taxon>
        <taxon>Tilletiales</taxon>
        <taxon>Tilletiaceae</taxon>
        <taxon>Tilletia</taxon>
    </lineage>
</organism>
<feature type="region of interest" description="Disordered" evidence="1">
    <location>
        <begin position="160"/>
        <end position="201"/>
    </location>
</feature>
<evidence type="ECO:0000313" key="3">
    <source>
        <dbReference type="Proteomes" id="UP000078113"/>
    </source>
</evidence>
<keyword evidence="3" id="KW-1185">Reference proteome</keyword>
<feature type="region of interest" description="Disordered" evidence="1">
    <location>
        <begin position="1"/>
        <end position="20"/>
    </location>
</feature>
<evidence type="ECO:0000256" key="1">
    <source>
        <dbReference type="SAM" id="MobiDB-lite"/>
    </source>
</evidence>
<protein>
    <submittedName>
        <fullName evidence="2">Uncharacterized protein</fullName>
    </submittedName>
</protein>
<comment type="caution">
    <text evidence="2">The sequence shown here is derived from an EMBL/GenBank/DDBJ whole genome shotgun (WGS) entry which is preliminary data.</text>
</comment>
<accession>A0A8X7N3F0</accession>
<feature type="compositionally biased region" description="Polar residues" evidence="1">
    <location>
        <begin position="101"/>
        <end position="113"/>
    </location>
</feature>